<dbReference type="Gene3D" id="3.10.450.40">
    <property type="match status" value="2"/>
</dbReference>
<dbReference type="EMBL" id="JAUIYO010000003">
    <property type="protein sequence ID" value="MFK2825381.1"/>
    <property type="molecule type" value="Genomic_DNA"/>
</dbReference>
<feature type="domain" description="PepSY" evidence="2">
    <location>
        <begin position="121"/>
        <end position="179"/>
    </location>
</feature>
<evidence type="ECO:0000313" key="3">
    <source>
        <dbReference type="EMBL" id="MFK2825381.1"/>
    </source>
</evidence>
<dbReference type="RefSeq" id="WP_404315902.1">
    <property type="nucleotide sequence ID" value="NZ_JAUIYO010000003.1"/>
</dbReference>
<evidence type="ECO:0000313" key="4">
    <source>
        <dbReference type="Proteomes" id="UP001619911"/>
    </source>
</evidence>
<sequence>MKKLVAGVLFILLVGTVGWYSVTKTVNRSESLLSEETVSHMIQKKYGAAVEEIDSDQENDQPIYKLTIIKDQIPYKVTVDGQTGEVLSFTKQKMNNKKPLVTQNTNEKESTDSTPSAPSTPITEEQAKNIALEKVTGTIIEVDLDDEDGQLVYEVDIDQSKTKEATVVINAYTGEIEAITFETKDTD</sequence>
<reference evidence="3 4" key="1">
    <citation type="submission" date="2023-07" db="EMBL/GenBank/DDBJ databases">
        <title>Bacillus lucianemedeirus sp. nov, a new species isolated from an immunobiological production facility.</title>
        <authorList>
            <person name="Costa L.V."/>
            <person name="Miranda R.V.S.L."/>
            <person name="Brandao M.L.L."/>
            <person name="Reis C.M.F."/>
            <person name="Frazao A.M."/>
            <person name="Cruz F.V."/>
            <person name="Baio P.V.P."/>
            <person name="Veras J.F.C."/>
            <person name="Ramos J.N."/>
            <person name="Vieira V."/>
        </authorList>
    </citation>
    <scope>NUCLEOTIDE SEQUENCE [LARGE SCALE GENOMIC DNA]</scope>
    <source>
        <strain evidence="3 4">B190/17</strain>
    </source>
</reference>
<evidence type="ECO:0000259" key="2">
    <source>
        <dbReference type="Pfam" id="PF03413"/>
    </source>
</evidence>
<protein>
    <submittedName>
        <fullName evidence="3">PepSY domain-containing protein</fullName>
    </submittedName>
</protein>
<gene>
    <name evidence="3" type="ORF">QYG89_06725</name>
</gene>
<name>A0ABW8I9N7_9BACI</name>
<keyword evidence="4" id="KW-1185">Reference proteome</keyword>
<feature type="region of interest" description="Disordered" evidence="1">
    <location>
        <begin position="97"/>
        <end position="124"/>
    </location>
</feature>
<proteinExistence type="predicted"/>
<evidence type="ECO:0000256" key="1">
    <source>
        <dbReference type="SAM" id="MobiDB-lite"/>
    </source>
</evidence>
<dbReference type="Pfam" id="PF03413">
    <property type="entry name" value="PepSY"/>
    <property type="match status" value="2"/>
</dbReference>
<dbReference type="InterPro" id="IPR025711">
    <property type="entry name" value="PepSY"/>
</dbReference>
<feature type="compositionally biased region" description="Low complexity" evidence="1">
    <location>
        <begin position="112"/>
        <end position="124"/>
    </location>
</feature>
<dbReference type="Proteomes" id="UP001619911">
    <property type="component" value="Unassembled WGS sequence"/>
</dbReference>
<organism evidence="3 4">
    <name type="scientific">Bacillus lumedeiriae</name>
    <dbReference type="NCBI Taxonomy" id="3058829"/>
    <lineage>
        <taxon>Bacteria</taxon>
        <taxon>Bacillati</taxon>
        <taxon>Bacillota</taxon>
        <taxon>Bacilli</taxon>
        <taxon>Bacillales</taxon>
        <taxon>Bacillaceae</taxon>
        <taxon>Bacillus</taxon>
    </lineage>
</organism>
<comment type="caution">
    <text evidence="3">The sequence shown here is derived from an EMBL/GenBank/DDBJ whole genome shotgun (WGS) entry which is preliminary data.</text>
</comment>
<feature type="domain" description="PepSY" evidence="2">
    <location>
        <begin position="33"/>
        <end position="88"/>
    </location>
</feature>
<accession>A0ABW8I9N7</accession>